<dbReference type="SUPFAM" id="SSF69065">
    <property type="entry name" value="RNase III domain-like"/>
    <property type="match status" value="1"/>
</dbReference>
<name>A0A6A6U1C2_9PEZI</name>
<feature type="domain" description="RNase III" evidence="1">
    <location>
        <begin position="118"/>
        <end position="271"/>
    </location>
</feature>
<dbReference type="InterPro" id="IPR040030">
    <property type="entry name" value="Ribosomal_mL57"/>
</dbReference>
<evidence type="ECO:0000313" key="2">
    <source>
        <dbReference type="EMBL" id="KAF2665446.1"/>
    </source>
</evidence>
<dbReference type="GO" id="GO:0004525">
    <property type="term" value="F:ribonuclease III activity"/>
    <property type="evidence" value="ECO:0007669"/>
    <property type="project" value="InterPro"/>
</dbReference>
<dbReference type="Proteomes" id="UP000799302">
    <property type="component" value="Unassembled WGS sequence"/>
</dbReference>
<accession>A0A6A6U1C2</accession>
<organism evidence="2 3">
    <name type="scientific">Microthyrium microscopicum</name>
    <dbReference type="NCBI Taxonomy" id="703497"/>
    <lineage>
        <taxon>Eukaryota</taxon>
        <taxon>Fungi</taxon>
        <taxon>Dikarya</taxon>
        <taxon>Ascomycota</taxon>
        <taxon>Pezizomycotina</taxon>
        <taxon>Dothideomycetes</taxon>
        <taxon>Dothideomycetes incertae sedis</taxon>
        <taxon>Microthyriales</taxon>
        <taxon>Microthyriaceae</taxon>
        <taxon>Microthyrium</taxon>
    </lineage>
</organism>
<gene>
    <name evidence="2" type="ORF">BT63DRAFT_428400</name>
</gene>
<protein>
    <recommendedName>
        <fullName evidence="1">RNase III domain-containing protein</fullName>
    </recommendedName>
</protein>
<dbReference type="InterPro" id="IPR000999">
    <property type="entry name" value="RNase_III_dom"/>
</dbReference>
<dbReference type="Pfam" id="PF14622">
    <property type="entry name" value="Ribonucleas_3_3"/>
    <property type="match status" value="1"/>
</dbReference>
<dbReference type="PANTHER" id="PTHR28160:SF1">
    <property type="entry name" value="LARGE RIBOSOMAL SUBUNIT PROTEIN ML57"/>
    <property type="match status" value="1"/>
</dbReference>
<dbReference type="GO" id="GO:0005762">
    <property type="term" value="C:mitochondrial large ribosomal subunit"/>
    <property type="evidence" value="ECO:0007669"/>
    <property type="project" value="InterPro"/>
</dbReference>
<dbReference type="GO" id="GO:0006396">
    <property type="term" value="P:RNA processing"/>
    <property type="evidence" value="ECO:0007669"/>
    <property type="project" value="InterPro"/>
</dbReference>
<keyword evidence="3" id="KW-1185">Reference proteome</keyword>
<evidence type="ECO:0000259" key="1">
    <source>
        <dbReference type="Pfam" id="PF14622"/>
    </source>
</evidence>
<reference evidence="2" key="1">
    <citation type="journal article" date="2020" name="Stud. Mycol.">
        <title>101 Dothideomycetes genomes: a test case for predicting lifestyles and emergence of pathogens.</title>
        <authorList>
            <person name="Haridas S."/>
            <person name="Albert R."/>
            <person name="Binder M."/>
            <person name="Bloem J."/>
            <person name="Labutti K."/>
            <person name="Salamov A."/>
            <person name="Andreopoulos B."/>
            <person name="Baker S."/>
            <person name="Barry K."/>
            <person name="Bills G."/>
            <person name="Bluhm B."/>
            <person name="Cannon C."/>
            <person name="Castanera R."/>
            <person name="Culley D."/>
            <person name="Daum C."/>
            <person name="Ezra D."/>
            <person name="Gonzalez J."/>
            <person name="Henrissat B."/>
            <person name="Kuo A."/>
            <person name="Liang C."/>
            <person name="Lipzen A."/>
            <person name="Lutzoni F."/>
            <person name="Magnuson J."/>
            <person name="Mondo S."/>
            <person name="Nolan M."/>
            <person name="Ohm R."/>
            <person name="Pangilinan J."/>
            <person name="Park H.-J."/>
            <person name="Ramirez L."/>
            <person name="Alfaro M."/>
            <person name="Sun H."/>
            <person name="Tritt A."/>
            <person name="Yoshinaga Y."/>
            <person name="Zwiers L.-H."/>
            <person name="Turgeon B."/>
            <person name="Goodwin S."/>
            <person name="Spatafora J."/>
            <person name="Crous P."/>
            <person name="Grigoriev I."/>
        </authorList>
    </citation>
    <scope>NUCLEOTIDE SEQUENCE</scope>
    <source>
        <strain evidence="2">CBS 115976</strain>
    </source>
</reference>
<dbReference type="InterPro" id="IPR036389">
    <property type="entry name" value="RNase_III_sf"/>
</dbReference>
<dbReference type="GO" id="GO:0003735">
    <property type="term" value="F:structural constituent of ribosome"/>
    <property type="evidence" value="ECO:0007669"/>
    <property type="project" value="InterPro"/>
</dbReference>
<sequence>MDPKTAVQRLSHPTSLLYSSSRIASKRHCAALSRSNNTLRQFSSSLSSQVQISLPLETSTDSHEVPRWRQTPRQMKMPFQVRIPANQRPHPVNEDPEVLNKVYDKLLGKGGWRSLTEETRWLAVTHKSFDQGRRGFNDRLSYFGKRIVELQCSIGLMNSPNPLEKLSASSRKGDIESDPLRQPFKDPHLGGVEGLTERMKKETLKSDRLFRAAVKLGIGEVVRWKPRVSEDLYKSGYVPVVTQSLYAIIGAIALERGEPAAVQVARRVILEPSGLFYSERTSRA</sequence>
<dbReference type="Gene3D" id="1.10.1520.10">
    <property type="entry name" value="Ribonuclease III domain"/>
    <property type="match status" value="1"/>
</dbReference>
<dbReference type="PANTHER" id="PTHR28160">
    <property type="entry name" value="54S RIBOSOMAL PROTEIN L15, MITOCHONDRIAL"/>
    <property type="match status" value="1"/>
</dbReference>
<dbReference type="GO" id="GO:0032543">
    <property type="term" value="P:mitochondrial translation"/>
    <property type="evidence" value="ECO:0007669"/>
    <property type="project" value="InterPro"/>
</dbReference>
<proteinExistence type="predicted"/>
<dbReference type="OrthoDB" id="2281895at2759"/>
<dbReference type="AlphaFoldDB" id="A0A6A6U1C2"/>
<evidence type="ECO:0000313" key="3">
    <source>
        <dbReference type="Proteomes" id="UP000799302"/>
    </source>
</evidence>
<dbReference type="EMBL" id="MU004240">
    <property type="protein sequence ID" value="KAF2665446.1"/>
    <property type="molecule type" value="Genomic_DNA"/>
</dbReference>